<keyword evidence="2" id="KW-0732">Signal</keyword>
<sequence>MTTTILLLLVAAASTIAFSPPAFSGARRRRDVPSGSHSGSGAGAVSFASSSSSSSGAGSGPGYSTSISSRSGFSDPTQGLNSVNPSNPANPGGYGYSGTGGDFSFPNNYVNPYGGGAGYMPIDFHTLFMQYLDFMQRMAQQQAYAPKTNFSGGGVGVGGGSFFRLGPAYISWPADGTSASPSITTTSVASTPYYHTSNRLPTSQYYNIPASSAQQYTAPSTYTSSYYYNTPPYYYSTPTSTSKYFYNTQTSNLPSYNNAYYTSRYFSTPISTYRNYNTPVYTYKYMNTPEYTTKYSDIPSKTLSRKSLKTINVSKPNISTRQLLQASSKLSTNGQSALKHYARSSAAVSINGGDISSRSGFAGPDNYGAPQSGFYFPGQTGYPGDGQVSASASASLTPRGGFGSVSISPPPQGNPELATRMGSVPVSGGGGNFAVMSSSSSSSSDIDGVKKTFKEATSVINDNGKVTTFHVRDPQ</sequence>
<keyword evidence="4" id="KW-1185">Reference proteome</keyword>
<evidence type="ECO:0000313" key="3">
    <source>
        <dbReference type="EMBL" id="KAJ9595652.1"/>
    </source>
</evidence>
<reference evidence="3" key="2">
    <citation type="submission" date="2023-05" db="EMBL/GenBank/DDBJ databases">
        <authorList>
            <person name="Fouks B."/>
        </authorList>
    </citation>
    <scope>NUCLEOTIDE SEQUENCE</scope>
    <source>
        <strain evidence="3">Stay&amp;Tobe</strain>
        <tissue evidence="3">Testes</tissue>
    </source>
</reference>
<dbReference type="EMBL" id="JASPKZ010002321">
    <property type="protein sequence ID" value="KAJ9595652.1"/>
    <property type="molecule type" value="Genomic_DNA"/>
</dbReference>
<accession>A0AAD8AC87</accession>
<evidence type="ECO:0000256" key="1">
    <source>
        <dbReference type="SAM" id="MobiDB-lite"/>
    </source>
</evidence>
<feature type="chain" id="PRO_5042007652" evidence="2">
    <location>
        <begin position="18"/>
        <end position="475"/>
    </location>
</feature>
<evidence type="ECO:0000256" key="2">
    <source>
        <dbReference type="SAM" id="SignalP"/>
    </source>
</evidence>
<evidence type="ECO:0000313" key="4">
    <source>
        <dbReference type="Proteomes" id="UP001233999"/>
    </source>
</evidence>
<feature type="signal peptide" evidence="2">
    <location>
        <begin position="1"/>
        <end position="17"/>
    </location>
</feature>
<name>A0AAD8AC87_DIPPU</name>
<dbReference type="Proteomes" id="UP001233999">
    <property type="component" value="Unassembled WGS sequence"/>
</dbReference>
<organism evidence="3 4">
    <name type="scientific">Diploptera punctata</name>
    <name type="common">Pacific beetle cockroach</name>
    <dbReference type="NCBI Taxonomy" id="6984"/>
    <lineage>
        <taxon>Eukaryota</taxon>
        <taxon>Metazoa</taxon>
        <taxon>Ecdysozoa</taxon>
        <taxon>Arthropoda</taxon>
        <taxon>Hexapoda</taxon>
        <taxon>Insecta</taxon>
        <taxon>Pterygota</taxon>
        <taxon>Neoptera</taxon>
        <taxon>Polyneoptera</taxon>
        <taxon>Dictyoptera</taxon>
        <taxon>Blattodea</taxon>
        <taxon>Blaberoidea</taxon>
        <taxon>Blaberidae</taxon>
        <taxon>Diplopterinae</taxon>
        <taxon>Diploptera</taxon>
    </lineage>
</organism>
<feature type="compositionally biased region" description="Polar residues" evidence="1">
    <location>
        <begin position="67"/>
        <end position="89"/>
    </location>
</feature>
<comment type="caution">
    <text evidence="3">The sequence shown here is derived from an EMBL/GenBank/DDBJ whole genome shotgun (WGS) entry which is preliminary data.</text>
</comment>
<feature type="region of interest" description="Disordered" evidence="1">
    <location>
        <begin position="420"/>
        <end position="447"/>
    </location>
</feature>
<reference evidence="3" key="1">
    <citation type="journal article" date="2023" name="IScience">
        <title>Live-bearing cockroach genome reveals convergent evolutionary mechanisms linked to viviparity in insects and beyond.</title>
        <authorList>
            <person name="Fouks B."/>
            <person name="Harrison M.C."/>
            <person name="Mikhailova A.A."/>
            <person name="Marchal E."/>
            <person name="English S."/>
            <person name="Carruthers M."/>
            <person name="Jennings E.C."/>
            <person name="Chiamaka E.L."/>
            <person name="Frigard R.A."/>
            <person name="Pippel M."/>
            <person name="Attardo G.M."/>
            <person name="Benoit J.B."/>
            <person name="Bornberg-Bauer E."/>
            <person name="Tobe S.S."/>
        </authorList>
    </citation>
    <scope>NUCLEOTIDE SEQUENCE</scope>
    <source>
        <strain evidence="3">Stay&amp;Tobe</strain>
    </source>
</reference>
<gene>
    <name evidence="3" type="ORF">L9F63_013148</name>
</gene>
<feature type="region of interest" description="Disordered" evidence="1">
    <location>
        <begin position="23"/>
        <end position="95"/>
    </location>
</feature>
<proteinExistence type="predicted"/>
<protein>
    <submittedName>
        <fullName evidence="3">Uncharacterized protein</fullName>
    </submittedName>
</protein>
<dbReference type="AlphaFoldDB" id="A0AAD8AC87"/>
<feature type="compositionally biased region" description="Low complexity" evidence="1">
    <location>
        <begin position="34"/>
        <end position="66"/>
    </location>
</feature>